<sequence>MSTEETNTFMQLCKPLIKWINDNANPHAIIVIDGTSAVLYSGEKSVLTDEFIKD</sequence>
<protein>
    <submittedName>
        <fullName evidence="1">Uncharacterized protein</fullName>
    </submittedName>
</protein>
<proteinExistence type="predicted"/>
<organism evidence="1 2">
    <name type="scientific">Pantoea phage PdC23</name>
    <dbReference type="NCBI Taxonomy" id="2894356"/>
    <lineage>
        <taxon>Viruses</taxon>
        <taxon>Duplodnaviria</taxon>
        <taxon>Heunggongvirae</taxon>
        <taxon>Uroviricota</taxon>
        <taxon>Caudoviricetes</taxon>
        <taxon>Felixviridae</taxon>
        <taxon>Certevirus</taxon>
        <taxon>Certevirus C23</taxon>
    </lineage>
</organism>
<accession>A0AAE8YHL3</accession>
<evidence type="ECO:0000313" key="1">
    <source>
        <dbReference type="EMBL" id="UGC97780.1"/>
    </source>
</evidence>
<gene>
    <name evidence="1" type="ORF">pdc_067</name>
</gene>
<keyword evidence="2" id="KW-1185">Reference proteome</keyword>
<dbReference type="EMBL" id="OL396571">
    <property type="protein sequence ID" value="UGC97780.1"/>
    <property type="molecule type" value="Genomic_DNA"/>
</dbReference>
<name>A0AAE8YHL3_9CAUD</name>
<reference evidence="1" key="1">
    <citation type="journal article" date="2022" name="Curr. Microbiol.">
        <title>Isolation, Characterization, and Comparative Genomic Analysis of vB_Pd_C23, a Novel Bacteriophage of Pantoea dispersa.</title>
        <authorList>
            <person name="Grami E."/>
            <person name="Laadouze I."/>
            <person name="Ben Tiba S."/>
            <person name="Hafiane A."/>
            <person name="Sealey K.S."/>
            <person name="Saidi N."/>
        </authorList>
    </citation>
    <scope>NUCLEOTIDE SEQUENCE</scope>
</reference>
<evidence type="ECO:0000313" key="2">
    <source>
        <dbReference type="Proteomes" id="UP000828384"/>
    </source>
</evidence>
<dbReference type="Proteomes" id="UP000828384">
    <property type="component" value="Segment"/>
</dbReference>